<keyword evidence="2" id="KW-0489">Methyltransferase</keyword>
<comment type="caution">
    <text evidence="2">The sequence shown here is derived from an EMBL/GenBank/DDBJ whole genome shotgun (WGS) entry which is preliminary data.</text>
</comment>
<evidence type="ECO:0000313" key="2">
    <source>
        <dbReference type="EMBL" id="RKM93167.1"/>
    </source>
</evidence>
<dbReference type="AlphaFoldDB" id="A0A3R7IP92"/>
<dbReference type="EMBL" id="JNAD02000011">
    <property type="protein sequence ID" value="RKM93167.1"/>
    <property type="molecule type" value="Genomic_DNA"/>
</dbReference>
<proteinExistence type="predicted"/>
<dbReference type="InterPro" id="IPR029063">
    <property type="entry name" value="SAM-dependent_MTases_sf"/>
</dbReference>
<protein>
    <submittedName>
        <fullName evidence="2">SAM-dependent methyltransferase</fullName>
    </submittedName>
</protein>
<dbReference type="GO" id="GO:0032259">
    <property type="term" value="P:methylation"/>
    <property type="evidence" value="ECO:0007669"/>
    <property type="project" value="UniProtKB-KW"/>
</dbReference>
<feature type="compositionally biased region" description="Basic and acidic residues" evidence="1">
    <location>
        <begin position="11"/>
        <end position="22"/>
    </location>
</feature>
<evidence type="ECO:0000313" key="3">
    <source>
        <dbReference type="Proteomes" id="UP000028058"/>
    </source>
</evidence>
<dbReference type="RefSeq" id="WP_043466968.1">
    <property type="nucleotide sequence ID" value="NZ_CP134822.1"/>
</dbReference>
<sequence>MGGNIQPGGRTRPEGTGRDLGLDRHHSARIYDYFLGGKTHYPPDREVAEKLLQAFPGFRTAARTNRSFMHRAARYLAERGIRQFLDIGTGIPTSPNLHEVVQAVAPESRVVYADNDPIVLTHARGLLSSTPEGRTAYVEADITDPRSILESAELRDTLDLEQPVALSLVGLFHYITDDQDPHGIIKHLLEPLVPGSYLIFTQCTPDFAPEEWEQAINVYKADGGNAQVRSKAEVERFFAGLELVEPGLEVPHRWHPDEETEELVRLGELTDAAVSLWAGVAVKR</sequence>
<dbReference type="SUPFAM" id="SSF53335">
    <property type="entry name" value="S-adenosyl-L-methionine-dependent methyltransferases"/>
    <property type="match status" value="1"/>
</dbReference>
<keyword evidence="3" id="KW-1185">Reference proteome</keyword>
<dbReference type="Gene3D" id="3.40.50.150">
    <property type="entry name" value="Vaccinia Virus protein VP39"/>
    <property type="match status" value="1"/>
</dbReference>
<name>A0A3R7IP92_9ACTN</name>
<organism evidence="2 3">
    <name type="scientific">Streptomyces xinghaiensis</name>
    <dbReference type="NCBI Taxonomy" id="1038928"/>
    <lineage>
        <taxon>Bacteria</taxon>
        <taxon>Bacillati</taxon>
        <taxon>Actinomycetota</taxon>
        <taxon>Actinomycetes</taxon>
        <taxon>Kitasatosporales</taxon>
        <taxon>Streptomycetaceae</taxon>
        <taxon>Streptomyces</taxon>
    </lineage>
</organism>
<dbReference type="Proteomes" id="UP000028058">
    <property type="component" value="Unassembled WGS sequence"/>
</dbReference>
<accession>A0A3R7IP92</accession>
<evidence type="ECO:0000256" key="1">
    <source>
        <dbReference type="SAM" id="MobiDB-lite"/>
    </source>
</evidence>
<dbReference type="GO" id="GO:0008168">
    <property type="term" value="F:methyltransferase activity"/>
    <property type="evidence" value="ECO:0007669"/>
    <property type="project" value="UniProtKB-KW"/>
</dbReference>
<dbReference type="PIRSF" id="PIRSF017393">
    <property type="entry name" value="MTase_SAV2177"/>
    <property type="match status" value="1"/>
</dbReference>
<dbReference type="InterPro" id="IPR006764">
    <property type="entry name" value="SAM_dep_MeTrfase_SAV2177_type"/>
</dbReference>
<keyword evidence="2" id="KW-0808">Transferase</keyword>
<dbReference type="OrthoDB" id="4134439at2"/>
<gene>
    <name evidence="2" type="ORF">SFRA_021900</name>
</gene>
<feature type="region of interest" description="Disordered" evidence="1">
    <location>
        <begin position="1"/>
        <end position="22"/>
    </location>
</feature>
<dbReference type="Pfam" id="PF04672">
    <property type="entry name" value="Methyltransf_19"/>
    <property type="match status" value="1"/>
</dbReference>
<reference evidence="2 3" key="1">
    <citation type="journal article" date="2014" name="Genome Announc.">
        <title>Draft Genome Sequence of Streptomyces fradiae ATCC 19609, a Strain Highly Sensitive to Antibiotics.</title>
        <authorList>
            <person name="Bekker O.B."/>
            <person name="Klimina K.M."/>
            <person name="Vatlin A.A."/>
            <person name="Zakharevich N.V."/>
            <person name="Kasianov A.S."/>
            <person name="Danilenko V.N."/>
        </authorList>
    </citation>
    <scope>NUCLEOTIDE SEQUENCE [LARGE SCALE GENOMIC DNA]</scope>
    <source>
        <strain evidence="2 3">ATCC 19609</strain>
    </source>
</reference>